<name>A0A0U1L5S6_9FIRM</name>
<keyword evidence="1" id="KW-1133">Transmembrane helix</keyword>
<accession>A0A0U1L5S6</accession>
<evidence type="ECO:0000313" key="3">
    <source>
        <dbReference type="Proteomes" id="UP000049855"/>
    </source>
</evidence>
<keyword evidence="1" id="KW-0472">Membrane</keyword>
<keyword evidence="3" id="KW-1185">Reference proteome</keyword>
<reference evidence="3" key="1">
    <citation type="submission" date="2015-03" db="EMBL/GenBank/DDBJ databases">
        <authorList>
            <person name="Nijsse Bart"/>
        </authorList>
    </citation>
    <scope>NUCLEOTIDE SEQUENCE [LARGE SCALE GENOMIC DNA]</scope>
</reference>
<gene>
    <name evidence="2" type="ORF">SpAn4DRAFT_4401</name>
</gene>
<sequence>MYFLHINCITRTIKAAVTEITSAFIVLKVYHGLVLLFYRHLSESILARTKLLTYAKLFHA</sequence>
<dbReference type="Proteomes" id="UP000049855">
    <property type="component" value="Unassembled WGS sequence"/>
</dbReference>
<dbReference type="AlphaFoldDB" id="A0A0U1L5S6"/>
<evidence type="ECO:0000313" key="2">
    <source>
        <dbReference type="EMBL" id="CQR75037.1"/>
    </source>
</evidence>
<keyword evidence="1" id="KW-0812">Transmembrane</keyword>
<dbReference type="EMBL" id="CTRP01000016">
    <property type="protein sequence ID" value="CQR75037.1"/>
    <property type="molecule type" value="Genomic_DNA"/>
</dbReference>
<evidence type="ECO:0000256" key="1">
    <source>
        <dbReference type="SAM" id="Phobius"/>
    </source>
</evidence>
<protein>
    <submittedName>
        <fullName evidence="2">Uncharacterized protein</fullName>
    </submittedName>
</protein>
<feature type="transmembrane region" description="Helical" evidence="1">
    <location>
        <begin position="20"/>
        <end position="38"/>
    </location>
</feature>
<proteinExistence type="predicted"/>
<organism evidence="2 3">
    <name type="scientific">Sporomusa ovata</name>
    <dbReference type="NCBI Taxonomy" id="2378"/>
    <lineage>
        <taxon>Bacteria</taxon>
        <taxon>Bacillati</taxon>
        <taxon>Bacillota</taxon>
        <taxon>Negativicutes</taxon>
        <taxon>Selenomonadales</taxon>
        <taxon>Sporomusaceae</taxon>
        <taxon>Sporomusa</taxon>
    </lineage>
</organism>